<comment type="cofactor">
    <cofactor evidence="2">
        <name>thiamine diphosphate</name>
        <dbReference type="ChEBI" id="CHEBI:58937"/>
    </cofactor>
</comment>
<evidence type="ECO:0000256" key="7">
    <source>
        <dbReference type="ARBA" id="ARBA00030510"/>
    </source>
</evidence>
<sequence length="252" mass="26975">RNKEQLYKNADAFWKPTVAVQAHVGSFLADLKNALPGFKGDDVWLDGLRAKDDAKESSNNKMASQPVDKHLNPMKLLNILEEVMPDNTIIVADGGDFVATAAYILKPRGALRWLDPGAFGTLGVGGGFAIGAKLVHPDANVIVIYGDGSAAYSIMEMDSLTRQKIPVTAIVGNDACWTQILREQVNMFGSSVACPLAYSDYDVVAKGLGAEGRHLGAGDESRIAEVIKEALELNKQGKSVLINALIGKNNIP</sequence>
<dbReference type="InterPro" id="IPR045229">
    <property type="entry name" value="TPP_enz"/>
</dbReference>
<reference evidence="10 11" key="1">
    <citation type="journal article" date="2017" name="Gigascience">
        <title>Draft genome of the honey bee ectoparasitic mite, Tropilaelaps mercedesae, is shaped by the parasitic life history.</title>
        <authorList>
            <person name="Dong X."/>
            <person name="Armstrong S.D."/>
            <person name="Xia D."/>
            <person name="Makepeace B.L."/>
            <person name="Darby A.C."/>
            <person name="Kadowaki T."/>
        </authorList>
    </citation>
    <scope>NUCLEOTIDE SEQUENCE [LARGE SCALE GENOMIC DNA]</scope>
    <source>
        <strain evidence="10">Wuxi-XJTLU</strain>
    </source>
</reference>
<dbReference type="GO" id="GO:0009099">
    <property type="term" value="P:L-valine biosynthetic process"/>
    <property type="evidence" value="ECO:0007669"/>
    <property type="project" value="TreeGrafter"/>
</dbReference>
<proteinExistence type="inferred from homology"/>
<evidence type="ECO:0000313" key="10">
    <source>
        <dbReference type="EMBL" id="OQR68333.1"/>
    </source>
</evidence>
<evidence type="ECO:0000256" key="4">
    <source>
        <dbReference type="ARBA" id="ARBA00018936"/>
    </source>
</evidence>
<dbReference type="STRING" id="418985.A0A1V9X4N0"/>
<dbReference type="Pfam" id="PF02775">
    <property type="entry name" value="TPP_enzyme_C"/>
    <property type="match status" value="1"/>
</dbReference>
<organism evidence="10 11">
    <name type="scientific">Tropilaelaps mercedesae</name>
    <dbReference type="NCBI Taxonomy" id="418985"/>
    <lineage>
        <taxon>Eukaryota</taxon>
        <taxon>Metazoa</taxon>
        <taxon>Ecdysozoa</taxon>
        <taxon>Arthropoda</taxon>
        <taxon>Chelicerata</taxon>
        <taxon>Arachnida</taxon>
        <taxon>Acari</taxon>
        <taxon>Parasitiformes</taxon>
        <taxon>Mesostigmata</taxon>
        <taxon>Gamasina</taxon>
        <taxon>Dermanyssoidea</taxon>
        <taxon>Laelapidae</taxon>
        <taxon>Tropilaelaps</taxon>
    </lineage>
</organism>
<dbReference type="GO" id="GO:0005948">
    <property type="term" value="C:acetolactate synthase complex"/>
    <property type="evidence" value="ECO:0007669"/>
    <property type="project" value="TreeGrafter"/>
</dbReference>
<dbReference type="EMBL" id="MNPL01025213">
    <property type="protein sequence ID" value="OQR68333.1"/>
    <property type="molecule type" value="Genomic_DNA"/>
</dbReference>
<evidence type="ECO:0000256" key="2">
    <source>
        <dbReference type="ARBA" id="ARBA00001964"/>
    </source>
</evidence>
<dbReference type="InterPro" id="IPR000399">
    <property type="entry name" value="TPP-bd_CS"/>
</dbReference>
<dbReference type="PANTHER" id="PTHR18968:SF166">
    <property type="entry name" value="2-HYDROXYACYL-COA LYASE 2"/>
    <property type="match status" value="1"/>
</dbReference>
<evidence type="ECO:0000256" key="6">
    <source>
        <dbReference type="ARBA" id="ARBA00023052"/>
    </source>
</evidence>
<gene>
    <name evidence="10" type="ORF">BIW11_12979</name>
</gene>
<dbReference type="AlphaFoldDB" id="A0A1V9X4N0"/>
<dbReference type="Gene3D" id="3.40.50.970">
    <property type="match status" value="1"/>
</dbReference>
<comment type="similarity">
    <text evidence="3">Belongs to the TPP enzyme family.</text>
</comment>
<dbReference type="GO" id="GO:0000287">
    <property type="term" value="F:magnesium ion binding"/>
    <property type="evidence" value="ECO:0007669"/>
    <property type="project" value="InterPro"/>
</dbReference>
<name>A0A1V9X4N0_9ACAR</name>
<dbReference type="OrthoDB" id="16262at2759"/>
<evidence type="ECO:0000259" key="9">
    <source>
        <dbReference type="Pfam" id="PF02775"/>
    </source>
</evidence>
<feature type="non-terminal residue" evidence="10">
    <location>
        <position position="1"/>
    </location>
</feature>
<comment type="cofactor">
    <cofactor evidence="1">
        <name>Mg(2+)</name>
        <dbReference type="ChEBI" id="CHEBI:18420"/>
    </cofactor>
</comment>
<dbReference type="GO" id="GO:0009097">
    <property type="term" value="P:isoleucine biosynthetic process"/>
    <property type="evidence" value="ECO:0007669"/>
    <property type="project" value="TreeGrafter"/>
</dbReference>
<dbReference type="GO" id="GO:0050660">
    <property type="term" value="F:flavin adenine dinucleotide binding"/>
    <property type="evidence" value="ECO:0007669"/>
    <property type="project" value="TreeGrafter"/>
</dbReference>
<keyword evidence="5" id="KW-0479">Metal-binding</keyword>
<evidence type="ECO:0000256" key="1">
    <source>
        <dbReference type="ARBA" id="ARBA00001946"/>
    </source>
</evidence>
<accession>A0A1V9X4N0</accession>
<dbReference type="PROSITE" id="PS00187">
    <property type="entry name" value="TPP_ENZYMES"/>
    <property type="match status" value="1"/>
</dbReference>
<feature type="domain" description="Thiamine pyrophosphate enzyme TPP-binding" evidence="9">
    <location>
        <begin position="93"/>
        <end position="243"/>
    </location>
</feature>
<dbReference type="GO" id="GO:0030976">
    <property type="term" value="F:thiamine pyrophosphate binding"/>
    <property type="evidence" value="ECO:0007669"/>
    <property type="project" value="InterPro"/>
</dbReference>
<dbReference type="InterPro" id="IPR011766">
    <property type="entry name" value="TPP_enzyme_TPP-bd"/>
</dbReference>
<comment type="caution">
    <text evidence="10">The sequence shown here is derived from an EMBL/GenBank/DDBJ whole genome shotgun (WGS) entry which is preliminary data.</text>
</comment>
<evidence type="ECO:0000256" key="3">
    <source>
        <dbReference type="ARBA" id="ARBA00007812"/>
    </source>
</evidence>
<protein>
    <recommendedName>
        <fullName evidence="4">2-hydroxyacyl-CoA lyase 2</fullName>
    </recommendedName>
    <alternativeName>
        <fullName evidence="7">IlvB-like protein</fullName>
    </alternativeName>
</protein>
<dbReference type="PANTHER" id="PTHR18968">
    <property type="entry name" value="THIAMINE PYROPHOSPHATE ENZYMES"/>
    <property type="match status" value="1"/>
</dbReference>
<evidence type="ECO:0000256" key="5">
    <source>
        <dbReference type="ARBA" id="ARBA00022723"/>
    </source>
</evidence>
<dbReference type="InParanoid" id="A0A1V9X4N0"/>
<evidence type="ECO:0000313" key="11">
    <source>
        <dbReference type="Proteomes" id="UP000192247"/>
    </source>
</evidence>
<dbReference type="SUPFAM" id="SSF52518">
    <property type="entry name" value="Thiamin diphosphate-binding fold (THDP-binding)"/>
    <property type="match status" value="1"/>
</dbReference>
<evidence type="ECO:0000256" key="8">
    <source>
        <dbReference type="ARBA" id="ARBA00048767"/>
    </source>
</evidence>
<dbReference type="Proteomes" id="UP000192247">
    <property type="component" value="Unassembled WGS sequence"/>
</dbReference>
<keyword evidence="11" id="KW-1185">Reference proteome</keyword>
<keyword evidence="6" id="KW-0786">Thiamine pyrophosphate</keyword>
<comment type="catalytic activity">
    <reaction evidence="8">
        <text>(2R)-hydroxyhexadecanoyl-CoA = pentadecanal + formyl-CoA</text>
        <dbReference type="Rhea" id="RHEA:55212"/>
        <dbReference type="ChEBI" id="CHEBI:17302"/>
        <dbReference type="ChEBI" id="CHEBI:57376"/>
        <dbReference type="ChEBI" id="CHEBI:138654"/>
    </reaction>
    <physiologicalReaction direction="left-to-right" evidence="8">
        <dbReference type="Rhea" id="RHEA:55213"/>
    </physiologicalReaction>
</comment>
<dbReference type="GO" id="GO:0003984">
    <property type="term" value="F:acetolactate synthase activity"/>
    <property type="evidence" value="ECO:0007669"/>
    <property type="project" value="TreeGrafter"/>
</dbReference>
<dbReference type="CDD" id="cd02004">
    <property type="entry name" value="TPP_BZL_OCoD_HPCL"/>
    <property type="match status" value="1"/>
</dbReference>
<dbReference type="InterPro" id="IPR029061">
    <property type="entry name" value="THDP-binding"/>
</dbReference>